<dbReference type="PANTHER" id="PTHR48051:SF1">
    <property type="entry name" value="RAS SUPPRESSOR PROTEIN 1"/>
    <property type="match status" value="1"/>
</dbReference>
<keyword evidence="2" id="KW-0677">Repeat</keyword>
<sequence>MGRAIYNLLVFQSIETVFTTTNSDIWLSPEWRLHNESIEEWRQVVPLDTESGDDLLLTKDDLYEDMGDEERTSTSMIAEEGCGRIVQVSNTSGLQLQVQSGTFLVILTQFASPITLCFRDESSPNRLIYNAKRDAVLLTSTIPQLSTSLLVLDISANFLDALPPVLAICHSLEELSMASNPLRALLVFLADLTNLQVLIADATGIATLPDLLVNLNKLHMISARGNKMYGLLSWLCLLPALQALYVDGNPFQGPGMPLLDHYWLGYQ</sequence>
<proteinExistence type="predicted"/>
<evidence type="ECO:0000256" key="2">
    <source>
        <dbReference type="ARBA" id="ARBA00022737"/>
    </source>
</evidence>
<dbReference type="Proteomes" id="UP000799118">
    <property type="component" value="Unassembled WGS sequence"/>
</dbReference>
<reference evidence="3" key="1">
    <citation type="journal article" date="2019" name="Environ. Microbiol.">
        <title>Fungal ecological strategies reflected in gene transcription - a case study of two litter decomposers.</title>
        <authorList>
            <person name="Barbi F."/>
            <person name="Kohler A."/>
            <person name="Barry K."/>
            <person name="Baskaran P."/>
            <person name="Daum C."/>
            <person name="Fauchery L."/>
            <person name="Ihrmark K."/>
            <person name="Kuo A."/>
            <person name="LaButti K."/>
            <person name="Lipzen A."/>
            <person name="Morin E."/>
            <person name="Grigoriev I.V."/>
            <person name="Henrissat B."/>
            <person name="Lindahl B."/>
            <person name="Martin F."/>
        </authorList>
    </citation>
    <scope>NUCLEOTIDE SEQUENCE</scope>
    <source>
        <strain evidence="3">JB14</strain>
    </source>
</reference>
<keyword evidence="4" id="KW-1185">Reference proteome</keyword>
<dbReference type="Gene3D" id="3.80.10.10">
    <property type="entry name" value="Ribonuclease Inhibitor"/>
    <property type="match status" value="1"/>
</dbReference>
<accession>A0A6A4ISA8</accession>
<dbReference type="AlphaFoldDB" id="A0A6A4ISA8"/>
<dbReference type="GO" id="GO:0005737">
    <property type="term" value="C:cytoplasm"/>
    <property type="evidence" value="ECO:0007669"/>
    <property type="project" value="TreeGrafter"/>
</dbReference>
<dbReference type="InterPro" id="IPR032675">
    <property type="entry name" value="LRR_dom_sf"/>
</dbReference>
<evidence type="ECO:0008006" key="5">
    <source>
        <dbReference type="Google" id="ProtNLM"/>
    </source>
</evidence>
<dbReference type="SUPFAM" id="SSF52075">
    <property type="entry name" value="Outer arm dynein light chain 1"/>
    <property type="match status" value="1"/>
</dbReference>
<organism evidence="3 4">
    <name type="scientific">Gymnopus androsaceus JB14</name>
    <dbReference type="NCBI Taxonomy" id="1447944"/>
    <lineage>
        <taxon>Eukaryota</taxon>
        <taxon>Fungi</taxon>
        <taxon>Dikarya</taxon>
        <taxon>Basidiomycota</taxon>
        <taxon>Agaricomycotina</taxon>
        <taxon>Agaricomycetes</taxon>
        <taxon>Agaricomycetidae</taxon>
        <taxon>Agaricales</taxon>
        <taxon>Marasmiineae</taxon>
        <taxon>Omphalotaceae</taxon>
        <taxon>Gymnopus</taxon>
    </lineage>
</organism>
<dbReference type="OrthoDB" id="660555at2759"/>
<evidence type="ECO:0000256" key="1">
    <source>
        <dbReference type="ARBA" id="ARBA00022614"/>
    </source>
</evidence>
<name>A0A6A4ISA8_9AGAR</name>
<protein>
    <recommendedName>
        <fullName evidence="5">L domain-like protein</fullName>
    </recommendedName>
</protein>
<dbReference type="PANTHER" id="PTHR48051">
    <property type="match status" value="1"/>
</dbReference>
<gene>
    <name evidence="3" type="ORF">BT96DRAFT_983591</name>
</gene>
<dbReference type="InterPro" id="IPR050216">
    <property type="entry name" value="LRR_domain-containing"/>
</dbReference>
<keyword evidence="1" id="KW-0433">Leucine-rich repeat</keyword>
<evidence type="ECO:0000313" key="3">
    <source>
        <dbReference type="EMBL" id="KAE9410915.1"/>
    </source>
</evidence>
<evidence type="ECO:0000313" key="4">
    <source>
        <dbReference type="Proteomes" id="UP000799118"/>
    </source>
</evidence>
<dbReference type="EMBL" id="ML769384">
    <property type="protein sequence ID" value="KAE9410915.1"/>
    <property type="molecule type" value="Genomic_DNA"/>
</dbReference>